<keyword evidence="4 5" id="KW-0472">Membrane</keyword>
<dbReference type="GO" id="GO:0046583">
    <property type="term" value="F:monoatomic cation efflux transmembrane transporter activity"/>
    <property type="evidence" value="ECO:0007669"/>
    <property type="project" value="TreeGrafter"/>
</dbReference>
<dbReference type="PROSITE" id="PS51257">
    <property type="entry name" value="PROKAR_LIPOPROTEIN"/>
    <property type="match status" value="1"/>
</dbReference>
<protein>
    <recommendedName>
        <fullName evidence="8">C4-dicarboxylate ABC transporter</fullName>
    </recommendedName>
</protein>
<feature type="transmembrane region" description="Helical" evidence="5">
    <location>
        <begin position="182"/>
        <end position="202"/>
    </location>
</feature>
<feature type="transmembrane region" description="Helical" evidence="5">
    <location>
        <begin position="244"/>
        <end position="265"/>
    </location>
</feature>
<proteinExistence type="predicted"/>
<evidence type="ECO:0000313" key="6">
    <source>
        <dbReference type="EMBL" id="RSU00222.1"/>
    </source>
</evidence>
<feature type="transmembrane region" description="Helical" evidence="5">
    <location>
        <begin position="271"/>
        <end position="297"/>
    </location>
</feature>
<dbReference type="AlphaFoldDB" id="A0A430A1H2"/>
<comment type="subcellular location">
    <subcellularLocation>
        <location evidence="1">Membrane</location>
        <topology evidence="1">Multi-pass membrane protein</topology>
    </subcellularLocation>
</comment>
<organism evidence="6 7">
    <name type="scientific">Vagococcus vulneris</name>
    <dbReference type="NCBI Taxonomy" id="1977869"/>
    <lineage>
        <taxon>Bacteria</taxon>
        <taxon>Bacillati</taxon>
        <taxon>Bacillota</taxon>
        <taxon>Bacilli</taxon>
        <taxon>Lactobacillales</taxon>
        <taxon>Enterococcaceae</taxon>
        <taxon>Vagococcus</taxon>
    </lineage>
</organism>
<dbReference type="RefSeq" id="WP_125983174.1">
    <property type="nucleotide sequence ID" value="NZ_NGJS01000002.1"/>
</dbReference>
<comment type="caution">
    <text evidence="6">The sequence shown here is derived from an EMBL/GenBank/DDBJ whole genome shotgun (WGS) entry which is preliminary data.</text>
</comment>
<feature type="transmembrane region" description="Helical" evidence="5">
    <location>
        <begin position="153"/>
        <end position="170"/>
    </location>
</feature>
<gene>
    <name evidence="6" type="ORF">CBF37_02690</name>
</gene>
<dbReference type="EMBL" id="NGJS01000002">
    <property type="protein sequence ID" value="RSU00222.1"/>
    <property type="molecule type" value="Genomic_DNA"/>
</dbReference>
<dbReference type="OrthoDB" id="309023at2"/>
<evidence type="ECO:0000256" key="1">
    <source>
        <dbReference type="ARBA" id="ARBA00004141"/>
    </source>
</evidence>
<dbReference type="Pfam" id="PF03595">
    <property type="entry name" value="SLAC1"/>
    <property type="match status" value="1"/>
</dbReference>
<feature type="transmembrane region" description="Helical" evidence="5">
    <location>
        <begin position="92"/>
        <end position="113"/>
    </location>
</feature>
<dbReference type="Proteomes" id="UP000287857">
    <property type="component" value="Unassembled WGS sequence"/>
</dbReference>
<dbReference type="Gene3D" id="1.50.10.150">
    <property type="entry name" value="Voltage-dependent anion channel"/>
    <property type="match status" value="1"/>
</dbReference>
<feature type="transmembrane region" description="Helical" evidence="5">
    <location>
        <begin position="208"/>
        <end position="232"/>
    </location>
</feature>
<reference evidence="6 7" key="1">
    <citation type="submission" date="2017-05" db="EMBL/GenBank/DDBJ databases">
        <title>Vagococcus spp. assemblies.</title>
        <authorList>
            <person name="Gulvik C.A."/>
        </authorList>
    </citation>
    <scope>NUCLEOTIDE SEQUENCE [LARGE SCALE GENOMIC DNA]</scope>
    <source>
        <strain evidence="6 7">SS1995</strain>
    </source>
</reference>
<feature type="transmembrane region" description="Helical" evidence="5">
    <location>
        <begin position="125"/>
        <end position="147"/>
    </location>
</feature>
<evidence type="ECO:0000256" key="2">
    <source>
        <dbReference type="ARBA" id="ARBA00022692"/>
    </source>
</evidence>
<dbReference type="CDD" id="cd09325">
    <property type="entry name" value="TDT_C4-dicarb_trans"/>
    <property type="match status" value="1"/>
</dbReference>
<feature type="transmembrane region" description="Helical" evidence="5">
    <location>
        <begin position="31"/>
        <end position="53"/>
    </location>
</feature>
<dbReference type="GO" id="GO:0005886">
    <property type="term" value="C:plasma membrane"/>
    <property type="evidence" value="ECO:0007669"/>
    <property type="project" value="TreeGrafter"/>
</dbReference>
<evidence type="ECO:0008006" key="8">
    <source>
        <dbReference type="Google" id="ProtNLM"/>
    </source>
</evidence>
<keyword evidence="7" id="KW-1185">Reference proteome</keyword>
<accession>A0A430A1H2</accession>
<keyword evidence="3 5" id="KW-1133">Transmembrane helix</keyword>
<keyword evidence="2 5" id="KW-0812">Transmembrane</keyword>
<evidence type="ECO:0000256" key="5">
    <source>
        <dbReference type="SAM" id="Phobius"/>
    </source>
</evidence>
<dbReference type="InterPro" id="IPR004695">
    <property type="entry name" value="SLAC1/Mae1/Ssu1/TehA"/>
</dbReference>
<sequence length="315" mass="35504">MKTILAKTPLPISAVGLSCIGLATLTQPLKIIHYLFLILGSLILCGTLLKILFNINNFKQQMQKLPIAATFPTLFMGLSFLSVYIININYLLARFIWLFAVICHAVFIIYFSYRYGKKSNLSKILPSWFIVYVGIVASGITAPQFGFDRIGKIITVFGIISFIILIILIFQRLRSYPIPKDLQCTFAIMAAPASLNFVGYYANFKPYSLIAVICQLLIVVILYLVVLSKMWYLIKLPFSPAKSGLTFPMVISATAVKKTGIFLGLQHPTLSLLFSFISFIMILFAACIVLWVLYNYIITIKKNNTKSNKHYTETK</sequence>
<dbReference type="PANTHER" id="PTHR37955:SF1">
    <property type="entry name" value="DEP DOMAIN-CONTAINING PROTEIN"/>
    <property type="match status" value="1"/>
</dbReference>
<feature type="transmembrane region" description="Helical" evidence="5">
    <location>
        <begin position="65"/>
        <end position="86"/>
    </location>
</feature>
<dbReference type="InterPro" id="IPR052951">
    <property type="entry name" value="Tellurite_res_ion_channel"/>
</dbReference>
<evidence type="ECO:0000256" key="4">
    <source>
        <dbReference type="ARBA" id="ARBA00023136"/>
    </source>
</evidence>
<dbReference type="PANTHER" id="PTHR37955">
    <property type="entry name" value="TELLURITE RESISTANCE PROTEIN TEHA"/>
    <property type="match status" value="1"/>
</dbReference>
<dbReference type="InterPro" id="IPR038665">
    <property type="entry name" value="Voltage-dep_anion_channel_sf"/>
</dbReference>
<evidence type="ECO:0000256" key="3">
    <source>
        <dbReference type="ARBA" id="ARBA00022989"/>
    </source>
</evidence>
<evidence type="ECO:0000313" key="7">
    <source>
        <dbReference type="Proteomes" id="UP000287857"/>
    </source>
</evidence>
<name>A0A430A1H2_9ENTE</name>